<evidence type="ECO:0000313" key="3">
    <source>
        <dbReference type="Proteomes" id="UP000279833"/>
    </source>
</evidence>
<evidence type="ECO:0000313" key="2">
    <source>
        <dbReference type="EMBL" id="VDO77555.1"/>
    </source>
</evidence>
<proteinExistence type="predicted"/>
<gene>
    <name evidence="2" type="ORF">SCUD_LOCUS2879</name>
</gene>
<keyword evidence="3" id="KW-1185">Reference proteome</keyword>
<reference evidence="2 3" key="2">
    <citation type="submission" date="2018-11" db="EMBL/GenBank/DDBJ databases">
        <authorList>
            <consortium name="Pathogen Informatics"/>
        </authorList>
    </citation>
    <scope>NUCLEOTIDE SEQUENCE [LARGE SCALE GENOMIC DNA]</scope>
    <source>
        <strain evidence="2">Dakar</strain>
        <strain evidence="3">Dakar, Senegal</strain>
    </source>
</reference>
<organism evidence="4">
    <name type="scientific">Schistosoma curassoni</name>
    <dbReference type="NCBI Taxonomy" id="6186"/>
    <lineage>
        <taxon>Eukaryota</taxon>
        <taxon>Metazoa</taxon>
        <taxon>Spiralia</taxon>
        <taxon>Lophotrochozoa</taxon>
        <taxon>Platyhelminthes</taxon>
        <taxon>Trematoda</taxon>
        <taxon>Digenea</taxon>
        <taxon>Strigeidida</taxon>
        <taxon>Schistosomatoidea</taxon>
        <taxon>Schistosomatidae</taxon>
        <taxon>Schistosoma</taxon>
    </lineage>
</organism>
<dbReference type="EMBL" id="UZAK01002987">
    <property type="protein sequence ID" value="VDO77555.1"/>
    <property type="molecule type" value="Genomic_DNA"/>
</dbReference>
<sequence>MEQRQEKQSMVASNQRLVHTPFAPSGYWSPCAPFDWNQCFPTPLGGSPISTNPVKAPGIRFSSSQFRKQQ</sequence>
<evidence type="ECO:0000256" key="1">
    <source>
        <dbReference type="SAM" id="MobiDB-lite"/>
    </source>
</evidence>
<dbReference type="WBParaSite" id="SCUD_0000287801-mRNA-1">
    <property type="protein sequence ID" value="SCUD_0000287801-mRNA-1"/>
    <property type="gene ID" value="SCUD_0000287801"/>
</dbReference>
<evidence type="ECO:0000313" key="4">
    <source>
        <dbReference type="WBParaSite" id="SCUD_0000287801-mRNA-1"/>
    </source>
</evidence>
<reference evidence="4" key="1">
    <citation type="submission" date="2016-06" db="UniProtKB">
        <authorList>
            <consortium name="WormBaseParasite"/>
        </authorList>
    </citation>
    <scope>IDENTIFICATION</scope>
</reference>
<name>A0A183JJK2_9TREM</name>
<protein>
    <submittedName>
        <fullName evidence="2 4">Uncharacterized protein</fullName>
    </submittedName>
</protein>
<accession>A0A183JJK2</accession>
<feature type="region of interest" description="Disordered" evidence="1">
    <location>
        <begin position="51"/>
        <end position="70"/>
    </location>
</feature>
<dbReference type="AlphaFoldDB" id="A0A183JJK2"/>
<dbReference type="Proteomes" id="UP000279833">
    <property type="component" value="Unassembled WGS sequence"/>
</dbReference>
<feature type="compositionally biased region" description="Polar residues" evidence="1">
    <location>
        <begin position="61"/>
        <end position="70"/>
    </location>
</feature>